<dbReference type="WBParaSite" id="MBELARI_LOCUS5940">
    <property type="protein sequence ID" value="MBELARI_LOCUS5940"/>
    <property type="gene ID" value="MBELARI_LOCUS5940"/>
</dbReference>
<evidence type="ECO:0000256" key="4">
    <source>
        <dbReference type="ARBA" id="ARBA00023136"/>
    </source>
</evidence>
<comment type="similarity">
    <text evidence="5">Belongs to the PIGW family.</text>
</comment>
<protein>
    <recommendedName>
        <fullName evidence="5">Phosphatidylinositol-glycan biosynthesis class W protein</fullName>
        <ecNumber evidence="5">2.3.-.-</ecNumber>
    </recommendedName>
</protein>
<dbReference type="InterPro" id="IPR009447">
    <property type="entry name" value="PIGW/GWT1"/>
</dbReference>
<dbReference type="PANTHER" id="PTHR20661">
    <property type="entry name" value="PHOSPHATIDYLINOSITOL-GLYCAN BIOSYNTHESIS CLASS W PROTEIN"/>
    <property type="match status" value="1"/>
</dbReference>
<comment type="pathway">
    <text evidence="5">Glycolipid biosynthesis; glycosylphosphatidylinositol-anchor biosynthesis.</text>
</comment>
<sequence>MSSHEQFVSTKTGCEQYEIFAVLTIAPFAILLRNLALPWIFLGRRFTYNDWGLGLKFFLDFAVIVLPFMLALSFFAASSLFILLILMLCILMLLLFVFLEFTLFMRERPPIKGLLQKIIEEHHHPTTFLTYLRSLVLIFTNIAILAVDFPVFPRRFAKTSHYGHSVMDVGVAAFIYILAVGRQLKTQGMRDRQEKRGGRFRRAFASSTAFLIYLGIGRTLLIKGLGYPEVVSEYGLHWNFFYTFFIVQVVAKFLPKRFHALLAILFATAHQLLLSSGYEEWALSEDAPRTDFISANREGFCSLLGYIAMYYFASSIGKFITSTGCRLRNWIQCCAYLFLLAGFFFVLQKGAEMAIGAPSRRITNLSYIFAQLSLFTYGLAICLGVQVVAFIGWAANVPHFGTDENPWEGVQPCLLDSVNKMGFLFFLIGNVFTDLNRYRNFVSCWRVNGFGGER</sequence>
<dbReference type="GO" id="GO:0005789">
    <property type="term" value="C:endoplasmic reticulum membrane"/>
    <property type="evidence" value="ECO:0007669"/>
    <property type="project" value="UniProtKB-SubCell"/>
</dbReference>
<comment type="function">
    <text evidence="5">A acetyltransferase, which acetylates the inositol ring of phosphatidylinositol during biosynthesis of GPI-anchor.</text>
</comment>
<feature type="transmembrane region" description="Helical" evidence="5">
    <location>
        <begin position="329"/>
        <end position="347"/>
    </location>
</feature>
<dbReference type="GO" id="GO:0072659">
    <property type="term" value="P:protein localization to plasma membrane"/>
    <property type="evidence" value="ECO:0007669"/>
    <property type="project" value="TreeGrafter"/>
</dbReference>
<organism evidence="6 7">
    <name type="scientific">Mesorhabditis belari</name>
    <dbReference type="NCBI Taxonomy" id="2138241"/>
    <lineage>
        <taxon>Eukaryota</taxon>
        <taxon>Metazoa</taxon>
        <taxon>Ecdysozoa</taxon>
        <taxon>Nematoda</taxon>
        <taxon>Chromadorea</taxon>
        <taxon>Rhabditida</taxon>
        <taxon>Rhabditina</taxon>
        <taxon>Rhabditomorpha</taxon>
        <taxon>Rhabditoidea</taxon>
        <taxon>Rhabditidae</taxon>
        <taxon>Mesorhabditinae</taxon>
        <taxon>Mesorhabditis</taxon>
    </lineage>
</organism>
<feature type="transmembrane region" description="Helical" evidence="5">
    <location>
        <begin position="20"/>
        <end position="41"/>
    </location>
</feature>
<keyword evidence="6" id="KW-1185">Reference proteome</keyword>
<feature type="transmembrane region" description="Helical" evidence="5">
    <location>
        <begin position="162"/>
        <end position="181"/>
    </location>
</feature>
<evidence type="ECO:0000313" key="7">
    <source>
        <dbReference type="WBParaSite" id="MBELARI_LOCUS5940"/>
    </source>
</evidence>
<evidence type="ECO:0000313" key="6">
    <source>
        <dbReference type="Proteomes" id="UP000887575"/>
    </source>
</evidence>
<dbReference type="GO" id="GO:0032216">
    <property type="term" value="F:glucosaminyl-phosphatidylinositol O-acyltransferase activity"/>
    <property type="evidence" value="ECO:0007669"/>
    <property type="project" value="TreeGrafter"/>
</dbReference>
<dbReference type="Pfam" id="PF06423">
    <property type="entry name" value="GWT1"/>
    <property type="match status" value="1"/>
</dbReference>
<dbReference type="GO" id="GO:0006506">
    <property type="term" value="P:GPI anchor biosynthetic process"/>
    <property type="evidence" value="ECO:0007669"/>
    <property type="project" value="UniProtKB-KW"/>
</dbReference>
<feature type="transmembrane region" description="Helical" evidence="5">
    <location>
        <begin position="53"/>
        <end position="75"/>
    </location>
</feature>
<comment type="subcellular location">
    <subcellularLocation>
        <location evidence="5">Endoplasmic reticulum membrane</location>
        <topology evidence="5">Multi-pass membrane protein</topology>
    </subcellularLocation>
    <subcellularLocation>
        <location evidence="1">Membrane</location>
        <topology evidence="1">Multi-pass membrane protein</topology>
    </subcellularLocation>
</comment>
<evidence type="ECO:0000256" key="1">
    <source>
        <dbReference type="ARBA" id="ARBA00004141"/>
    </source>
</evidence>
<proteinExistence type="inferred from homology"/>
<dbReference type="PANTHER" id="PTHR20661:SF0">
    <property type="entry name" value="PHOSPHATIDYLINOSITOL-GLYCAN BIOSYNTHESIS CLASS W PROTEIN"/>
    <property type="match status" value="1"/>
</dbReference>
<evidence type="ECO:0000256" key="2">
    <source>
        <dbReference type="ARBA" id="ARBA00022692"/>
    </source>
</evidence>
<feature type="transmembrane region" description="Helical" evidence="5">
    <location>
        <begin position="258"/>
        <end position="278"/>
    </location>
</feature>
<evidence type="ECO:0000256" key="3">
    <source>
        <dbReference type="ARBA" id="ARBA00022989"/>
    </source>
</evidence>
<dbReference type="Proteomes" id="UP000887575">
    <property type="component" value="Unassembled WGS sequence"/>
</dbReference>
<feature type="transmembrane region" description="Helical" evidence="5">
    <location>
        <begin position="126"/>
        <end position="147"/>
    </location>
</feature>
<keyword evidence="5" id="KW-0256">Endoplasmic reticulum</keyword>
<keyword evidence="2 5" id="KW-0812">Transmembrane</keyword>
<feature type="transmembrane region" description="Helical" evidence="5">
    <location>
        <begin position="81"/>
        <end position="105"/>
    </location>
</feature>
<reference evidence="7" key="1">
    <citation type="submission" date="2024-02" db="UniProtKB">
        <authorList>
            <consortium name="WormBaseParasite"/>
        </authorList>
    </citation>
    <scope>IDENTIFICATION</scope>
</reference>
<dbReference type="EC" id="2.3.-.-" evidence="5"/>
<keyword evidence="5" id="KW-0337">GPI-anchor biosynthesis</keyword>
<accession>A0AAF3FH12</accession>
<evidence type="ECO:0000256" key="5">
    <source>
        <dbReference type="RuleBase" id="RU280819"/>
    </source>
</evidence>
<keyword evidence="3 5" id="KW-1133">Transmembrane helix</keyword>
<keyword evidence="4 5" id="KW-0472">Membrane</keyword>
<keyword evidence="5" id="KW-0012">Acyltransferase</keyword>
<dbReference type="AlphaFoldDB" id="A0AAF3FH12"/>
<name>A0AAF3FH12_9BILA</name>
<feature type="transmembrane region" description="Helical" evidence="5">
    <location>
        <begin position="368"/>
        <end position="394"/>
    </location>
</feature>
<keyword evidence="5" id="KW-0808">Transferase</keyword>
<feature type="transmembrane region" description="Helical" evidence="5">
    <location>
        <begin position="202"/>
        <end position="222"/>
    </location>
</feature>
<feature type="transmembrane region" description="Helical" evidence="5">
    <location>
        <begin position="234"/>
        <end position="251"/>
    </location>
</feature>